<dbReference type="InterPro" id="IPR020806">
    <property type="entry name" value="PKS_PP-bd"/>
</dbReference>
<dbReference type="Pfam" id="PF13193">
    <property type="entry name" value="AMP-binding_C"/>
    <property type="match status" value="1"/>
</dbReference>
<dbReference type="Pfam" id="PF18563">
    <property type="entry name" value="TubC_N"/>
    <property type="match status" value="1"/>
</dbReference>
<organism evidence="6 7">
    <name type="scientific">Pedobacter cryoconitis</name>
    <dbReference type="NCBI Taxonomy" id="188932"/>
    <lineage>
        <taxon>Bacteria</taxon>
        <taxon>Pseudomonadati</taxon>
        <taxon>Bacteroidota</taxon>
        <taxon>Sphingobacteriia</taxon>
        <taxon>Sphingobacteriales</taxon>
        <taxon>Sphingobacteriaceae</taxon>
        <taxon>Pedobacter</taxon>
    </lineage>
</organism>
<evidence type="ECO:0000256" key="2">
    <source>
        <dbReference type="ARBA" id="ARBA00006432"/>
    </source>
</evidence>
<evidence type="ECO:0000256" key="4">
    <source>
        <dbReference type="ARBA" id="ARBA00022553"/>
    </source>
</evidence>
<comment type="cofactor">
    <cofactor evidence="1">
        <name>pantetheine 4'-phosphate</name>
        <dbReference type="ChEBI" id="CHEBI:47942"/>
    </cofactor>
</comment>
<name>A0A7W9E1U7_9SPHI</name>
<dbReference type="GO" id="GO:0003824">
    <property type="term" value="F:catalytic activity"/>
    <property type="evidence" value="ECO:0007669"/>
    <property type="project" value="InterPro"/>
</dbReference>
<dbReference type="PROSITE" id="PS50075">
    <property type="entry name" value="CARRIER"/>
    <property type="match status" value="1"/>
</dbReference>
<dbReference type="InterPro" id="IPR044894">
    <property type="entry name" value="TubC_N_sf"/>
</dbReference>
<dbReference type="InterPro" id="IPR020845">
    <property type="entry name" value="AMP-binding_CS"/>
</dbReference>
<dbReference type="GO" id="GO:0031177">
    <property type="term" value="F:phosphopantetheine binding"/>
    <property type="evidence" value="ECO:0007669"/>
    <property type="project" value="InterPro"/>
</dbReference>
<dbReference type="FunFam" id="2.30.38.10:FF:000001">
    <property type="entry name" value="Non-ribosomal peptide synthetase PvdI"/>
    <property type="match status" value="1"/>
</dbReference>
<dbReference type="Pfam" id="PF00501">
    <property type="entry name" value="AMP-binding"/>
    <property type="match status" value="1"/>
</dbReference>
<dbReference type="InterPro" id="IPR036736">
    <property type="entry name" value="ACP-like_sf"/>
</dbReference>
<dbReference type="SUPFAM" id="SSF47336">
    <property type="entry name" value="ACP-like"/>
    <property type="match status" value="1"/>
</dbReference>
<dbReference type="InterPro" id="IPR009081">
    <property type="entry name" value="PP-bd_ACP"/>
</dbReference>
<reference evidence="6 7" key="1">
    <citation type="submission" date="2020-08" db="EMBL/GenBank/DDBJ databases">
        <title>Genomic Encyclopedia of Type Strains, Phase IV (KMG-V): Genome sequencing to study the core and pangenomes of soil and plant-associated prokaryotes.</title>
        <authorList>
            <person name="Whitman W."/>
        </authorList>
    </citation>
    <scope>NUCLEOTIDE SEQUENCE [LARGE SCALE GENOMIC DNA]</scope>
    <source>
        <strain evidence="6 7">S3M1</strain>
    </source>
</reference>
<dbReference type="InterPro" id="IPR041464">
    <property type="entry name" value="TubC_N"/>
</dbReference>
<dbReference type="InterPro" id="IPR023213">
    <property type="entry name" value="CAT-like_dom_sf"/>
</dbReference>
<dbReference type="FunFam" id="1.10.1200.10:FF:000005">
    <property type="entry name" value="Nonribosomal peptide synthetase 1"/>
    <property type="match status" value="1"/>
</dbReference>
<sequence>MKDLIHKLRQNNIAIDVIDSELQLSIPKGLFLDEIIAEVRANKQELIHFIEQAKGSKKTKTINVALEKPYYVLSSAQKRLYFLYEFDRNSLAYNMPQASWLSGELDRKRLEGAFQALIRRHEILRTTIVMIGDEPFQVIGDGAGFSITDYQAQQQDVAAAVDSFVRPFDLEKGPLLRVGLVHVPGAESLLMLDMHHIITDGVSHGILIRDFMALYAGKDLPAPGLQYKDYAEWQQSAIEQDRIAKQKSFWLSEYQDLPEVLDLPFDYQRPDHRNHRGDSYGIELDEQTTASLRHLGEQHGATLYAVLLSVYNILLGRLGRREDVVIGTPIAGRRHADLDEMIGMFVNTLALRNYPLGELSFQDFLAEVSSHTLLCFDNQDFQYEDLVDELNLPRDLGRSPLIEAMFSYENFEQEELVIPGLALNHYQQEGDGSSKFDISLSASEDSGKLYLSLNYSTELFRETTISRFASYLKNIIEQILKDPGIRLSEIRLPGEKERARLLELGTGASAHTDQTVIQLFREQVLKNPYAAAIVFQEQVMTYQELDSLSNQLSHYLITKCFLQRGEFAGVKLERGSWLIIAQLAILKSGAAYVSIDPNYPEARIDFIVRDSQCRFTIDTVFIADFDTVRDSYPKISEPVKVQGTDLAYVIYTSGSTGLPKGVMVAHQSLTNLCLWHQEYYSVSETSRGTLYSSVGFDASVWEIYPYLIGGSSLYPILTDEIRYDINTLQNFFLENQITHSYLPSIICQDLVKNNIVLANTLILTGGDVLRMNEGSQLKIYNNYGPTENTVVTTVADLSAYKGGLISIGRPIRGSRVYILDQYQKLSPEGVAGELCISGIGLARGYVNNAVLTAEKFVQNPFEPDSLMYRTGDLVRWTGDGNIEFLGRIDDQVKIRGYRIELGEIEAVISELEDVDQALVLVKEKGGDKQLVAYYTAAASIPLVDLRQRLQGLLPDYMLPSYYVHLSAFPLTANGKVDRRALPEIVLDIENNYQVPSSETEHILVRIWSEILKIDEDKISVNRSFFDLGGHSLKAMSLVNRIRKELGTEVPLKAIFSHQDIRSLAVYIFEVAPASVYTTIPLAAEKAHYVLSSAQKRLYFLYEFDRDSLAYNMPQTVWLSGELDRERLAGAFQALIRRHEVFRTTIVMIEDEPFQVVGDGEGFSITDYQAQQEEVAGVMESFIRPFDLGQGPLLRVGLVHVPGGATLLMVDMHHIISDGASQGILIRDFMALYAGEDLPAPGLQYKDYAEWQQSAIEQDRMAKQRSFWLSEYQDLPEALDLPLD</sequence>
<proteinExistence type="inferred from homology"/>
<gene>
    <name evidence="6" type="ORF">HDE68_005394</name>
</gene>
<dbReference type="InterPro" id="IPR000873">
    <property type="entry name" value="AMP-dep_synth/lig_dom"/>
</dbReference>
<dbReference type="Gene3D" id="1.10.10.1830">
    <property type="entry name" value="Non-ribosomal peptide synthase, adenylation domain"/>
    <property type="match status" value="1"/>
</dbReference>
<dbReference type="CDD" id="cd19531">
    <property type="entry name" value="LCL_NRPS-like"/>
    <property type="match status" value="1"/>
</dbReference>
<evidence type="ECO:0000256" key="1">
    <source>
        <dbReference type="ARBA" id="ARBA00001957"/>
    </source>
</evidence>
<dbReference type="Gene3D" id="2.30.38.10">
    <property type="entry name" value="Luciferase, Domain 3"/>
    <property type="match status" value="1"/>
</dbReference>
<dbReference type="GO" id="GO:0044550">
    <property type="term" value="P:secondary metabolite biosynthetic process"/>
    <property type="evidence" value="ECO:0007669"/>
    <property type="project" value="TreeGrafter"/>
</dbReference>
<evidence type="ECO:0000259" key="5">
    <source>
        <dbReference type="PROSITE" id="PS50075"/>
    </source>
</evidence>
<dbReference type="RefSeq" id="WP_183885695.1">
    <property type="nucleotide sequence ID" value="NZ_JACHCE010000017.1"/>
</dbReference>
<dbReference type="InterPro" id="IPR045851">
    <property type="entry name" value="AMP-bd_C_sf"/>
</dbReference>
<dbReference type="PANTHER" id="PTHR45527">
    <property type="entry name" value="NONRIBOSOMAL PEPTIDE SYNTHETASE"/>
    <property type="match status" value="1"/>
</dbReference>
<dbReference type="EMBL" id="JACHCE010000017">
    <property type="protein sequence ID" value="MBB5639443.1"/>
    <property type="molecule type" value="Genomic_DNA"/>
</dbReference>
<comment type="similarity">
    <text evidence="2">Belongs to the ATP-dependent AMP-binding enzyme family.</text>
</comment>
<dbReference type="SUPFAM" id="SSF52777">
    <property type="entry name" value="CoA-dependent acyltransferases"/>
    <property type="match status" value="3"/>
</dbReference>
<dbReference type="InterPro" id="IPR010071">
    <property type="entry name" value="AA_adenyl_dom"/>
</dbReference>
<dbReference type="Gene3D" id="3.40.50.980">
    <property type="match status" value="2"/>
</dbReference>
<dbReference type="Pfam" id="PF00668">
    <property type="entry name" value="Condensation"/>
    <property type="match status" value="2"/>
</dbReference>
<dbReference type="CDD" id="cd05930">
    <property type="entry name" value="A_NRPS"/>
    <property type="match status" value="1"/>
</dbReference>
<dbReference type="GO" id="GO:0043041">
    <property type="term" value="P:amino acid activation for nonribosomal peptide biosynthetic process"/>
    <property type="evidence" value="ECO:0007669"/>
    <property type="project" value="TreeGrafter"/>
</dbReference>
<dbReference type="NCBIfam" id="TIGR01733">
    <property type="entry name" value="AA-adenyl-dom"/>
    <property type="match status" value="1"/>
</dbReference>
<evidence type="ECO:0000313" key="7">
    <source>
        <dbReference type="Proteomes" id="UP000537204"/>
    </source>
</evidence>
<dbReference type="Gene3D" id="3.30.300.30">
    <property type="match status" value="1"/>
</dbReference>
<dbReference type="Pfam" id="PF00550">
    <property type="entry name" value="PP-binding"/>
    <property type="match status" value="1"/>
</dbReference>
<dbReference type="Gene3D" id="3.30.559.30">
    <property type="entry name" value="Nonribosomal peptide synthetase, condensation domain"/>
    <property type="match status" value="1"/>
</dbReference>
<dbReference type="GO" id="GO:0005829">
    <property type="term" value="C:cytosol"/>
    <property type="evidence" value="ECO:0007669"/>
    <property type="project" value="TreeGrafter"/>
</dbReference>
<keyword evidence="4" id="KW-0597">Phosphoprotein</keyword>
<dbReference type="PANTHER" id="PTHR45527:SF1">
    <property type="entry name" value="FATTY ACID SYNTHASE"/>
    <property type="match status" value="1"/>
</dbReference>
<evidence type="ECO:0000256" key="3">
    <source>
        <dbReference type="ARBA" id="ARBA00022450"/>
    </source>
</evidence>
<dbReference type="InterPro" id="IPR001242">
    <property type="entry name" value="Condensation_dom"/>
</dbReference>
<dbReference type="Gene3D" id="3.30.559.10">
    <property type="entry name" value="Chloramphenicol acetyltransferase-like domain"/>
    <property type="match status" value="2"/>
</dbReference>
<feature type="domain" description="Carrier" evidence="5">
    <location>
        <begin position="994"/>
        <end position="1071"/>
    </location>
</feature>
<comment type="caution">
    <text evidence="6">The sequence shown here is derived from an EMBL/GenBank/DDBJ whole genome shotgun (WGS) entry which is preliminary data.</text>
</comment>
<evidence type="ECO:0000313" key="6">
    <source>
        <dbReference type="EMBL" id="MBB5639443.1"/>
    </source>
</evidence>
<feature type="non-terminal residue" evidence="6">
    <location>
        <position position="1283"/>
    </location>
</feature>
<dbReference type="InterPro" id="IPR025110">
    <property type="entry name" value="AMP-bd_C"/>
</dbReference>
<dbReference type="SMART" id="SM00823">
    <property type="entry name" value="PKS_PP"/>
    <property type="match status" value="1"/>
</dbReference>
<dbReference type="FunFam" id="3.30.300.30:FF:000010">
    <property type="entry name" value="Enterobactin synthetase component F"/>
    <property type="match status" value="1"/>
</dbReference>
<keyword evidence="3" id="KW-0596">Phosphopantetheine</keyword>
<protein>
    <submittedName>
        <fullName evidence="6">Amino acid adenylation domain-containing protein</fullName>
    </submittedName>
</protein>
<dbReference type="Proteomes" id="UP000537204">
    <property type="component" value="Unassembled WGS sequence"/>
</dbReference>
<dbReference type="Gene3D" id="1.10.1200.10">
    <property type="entry name" value="ACP-like"/>
    <property type="match status" value="1"/>
</dbReference>
<dbReference type="PROSITE" id="PS00455">
    <property type="entry name" value="AMP_BINDING"/>
    <property type="match status" value="1"/>
</dbReference>
<accession>A0A7W9E1U7</accession>
<dbReference type="SUPFAM" id="SSF56801">
    <property type="entry name" value="Acetyl-CoA synthetase-like"/>
    <property type="match status" value="1"/>
</dbReference>